<accession>A0A6L2KG18</accession>
<dbReference type="EMBL" id="BKCJ010002422">
    <property type="protein sequence ID" value="GEU48448.1"/>
    <property type="molecule type" value="Genomic_DNA"/>
</dbReference>
<reference evidence="1" key="1">
    <citation type="journal article" date="2019" name="Sci. Rep.">
        <title>Draft genome of Tanacetum cinerariifolium, the natural source of mosquito coil.</title>
        <authorList>
            <person name="Yamashiro T."/>
            <person name="Shiraishi A."/>
            <person name="Satake H."/>
            <person name="Nakayama K."/>
        </authorList>
    </citation>
    <scope>NUCLEOTIDE SEQUENCE</scope>
</reference>
<sequence>MLEMMVIVLWMRQRRETIVKATLTTYLRRPLNLRLPLLNGRSGSGGANEASFCANEDYDIYDGHEDYAYELSEEQKAFYQVWDINLRSQVRR</sequence>
<name>A0A6L2KG18_TANCI</name>
<organism evidence="1">
    <name type="scientific">Tanacetum cinerariifolium</name>
    <name type="common">Dalmatian daisy</name>
    <name type="synonym">Chrysanthemum cinerariifolium</name>
    <dbReference type="NCBI Taxonomy" id="118510"/>
    <lineage>
        <taxon>Eukaryota</taxon>
        <taxon>Viridiplantae</taxon>
        <taxon>Streptophyta</taxon>
        <taxon>Embryophyta</taxon>
        <taxon>Tracheophyta</taxon>
        <taxon>Spermatophyta</taxon>
        <taxon>Magnoliopsida</taxon>
        <taxon>eudicotyledons</taxon>
        <taxon>Gunneridae</taxon>
        <taxon>Pentapetalae</taxon>
        <taxon>asterids</taxon>
        <taxon>campanulids</taxon>
        <taxon>Asterales</taxon>
        <taxon>Asteraceae</taxon>
        <taxon>Asteroideae</taxon>
        <taxon>Anthemideae</taxon>
        <taxon>Anthemidinae</taxon>
        <taxon>Tanacetum</taxon>
    </lineage>
</organism>
<protein>
    <submittedName>
        <fullName evidence="1">Uncharacterized protein</fullName>
    </submittedName>
</protein>
<gene>
    <name evidence="1" type="ORF">Tci_020426</name>
</gene>
<proteinExistence type="predicted"/>
<comment type="caution">
    <text evidence="1">The sequence shown here is derived from an EMBL/GenBank/DDBJ whole genome shotgun (WGS) entry which is preliminary data.</text>
</comment>
<dbReference type="AlphaFoldDB" id="A0A6L2KG18"/>
<evidence type="ECO:0000313" key="1">
    <source>
        <dbReference type="EMBL" id="GEU48448.1"/>
    </source>
</evidence>